<dbReference type="RefSeq" id="XP_066628960.1">
    <property type="nucleotide sequence ID" value="XM_066781014.1"/>
</dbReference>
<dbReference type="Gene3D" id="3.10.290.30">
    <property type="entry name" value="MM3350-like"/>
    <property type="match status" value="1"/>
</dbReference>
<comment type="caution">
    <text evidence="3">The sequence shown here is derived from an EMBL/GenBank/DDBJ whole genome shotgun (WGS) entry which is preliminary data.</text>
</comment>
<dbReference type="GeneID" id="92013702"/>
<dbReference type="EMBL" id="JAJVCZ030000010">
    <property type="protein sequence ID" value="KAL0255089.1"/>
    <property type="molecule type" value="Genomic_DNA"/>
</dbReference>
<dbReference type="SUPFAM" id="SSF159941">
    <property type="entry name" value="MM3350-like"/>
    <property type="match status" value="1"/>
</dbReference>
<sequence length="339" mass="38801">MKKEEPISDEQESRPTVPVKQEDAVALPMGGRVDEESRPATRVKREGSVRASEEQKALKQEDSDSGPVKEEDPSTVPVKREGSVRPSEEREQSPSSDEENIPPLKPEHPMTPESEVKQEVVRRSARMFFIWLTSRQLAEPEDEYVESYLMLVRLEDVTDPTIHRLLCVPSNLTFHRFHSVLQKAFGVFTLTTSDPDWEYDMDGDIRDEGGYTLADIYDNDEFRGKVKIQYQYDFGDGWDHDIQFLGKADPAMKRAMRVPEHVQVFCISGEGHPCAEDCGGTLGWEELKEAFKKRADPEGKKMWYKRVCSNGNRRGLDPYKFDVNELNNKLAGVDLVRFI</sequence>
<keyword evidence="4" id="KW-1185">Reference proteome</keyword>
<feature type="region of interest" description="Disordered" evidence="1">
    <location>
        <begin position="1"/>
        <end position="116"/>
    </location>
</feature>
<dbReference type="InterPro" id="IPR012912">
    <property type="entry name" value="Plasmid_pRiA4b_Orf3-like"/>
</dbReference>
<evidence type="ECO:0000313" key="3">
    <source>
        <dbReference type="EMBL" id="KAL0255089.1"/>
    </source>
</evidence>
<reference evidence="3 4" key="1">
    <citation type="submission" date="2024-02" db="EMBL/GenBank/DDBJ databases">
        <title>De novo assembly and annotation of 12 fungi associated with fruit tree decline syndrome in Ontario, Canada.</title>
        <authorList>
            <person name="Sulman M."/>
            <person name="Ellouze W."/>
            <person name="Ilyukhin E."/>
        </authorList>
    </citation>
    <scope>NUCLEOTIDE SEQUENCE [LARGE SCALE GENOMIC DNA]</scope>
    <source>
        <strain evidence="3 4">FDS-637</strain>
    </source>
</reference>
<organism evidence="3 4">
    <name type="scientific">Diplodia seriata</name>
    <dbReference type="NCBI Taxonomy" id="420778"/>
    <lineage>
        <taxon>Eukaryota</taxon>
        <taxon>Fungi</taxon>
        <taxon>Dikarya</taxon>
        <taxon>Ascomycota</taxon>
        <taxon>Pezizomycotina</taxon>
        <taxon>Dothideomycetes</taxon>
        <taxon>Dothideomycetes incertae sedis</taxon>
        <taxon>Botryosphaeriales</taxon>
        <taxon>Botryosphaeriaceae</taxon>
        <taxon>Diplodia</taxon>
    </lineage>
</organism>
<evidence type="ECO:0000313" key="4">
    <source>
        <dbReference type="Proteomes" id="UP001430584"/>
    </source>
</evidence>
<dbReference type="PANTHER" id="PTHR41878:SF1">
    <property type="entry name" value="TNPR PROTEIN"/>
    <property type="match status" value="1"/>
</dbReference>
<feature type="domain" description="Plasmid pRiA4b Orf3-like" evidence="2">
    <location>
        <begin position="148"/>
        <end position="324"/>
    </location>
</feature>
<protein>
    <recommendedName>
        <fullName evidence="2">Plasmid pRiA4b Orf3-like domain-containing protein</fullName>
    </recommendedName>
</protein>
<evidence type="ECO:0000256" key="1">
    <source>
        <dbReference type="SAM" id="MobiDB-lite"/>
    </source>
</evidence>
<proteinExistence type="predicted"/>
<dbReference type="Pfam" id="PF07929">
    <property type="entry name" value="PRiA4_ORF3"/>
    <property type="match status" value="1"/>
</dbReference>
<dbReference type="InterPro" id="IPR024047">
    <property type="entry name" value="MM3350-like_sf"/>
</dbReference>
<gene>
    <name evidence="3" type="ORF">SLS55_009617</name>
</gene>
<name>A0ABR3C376_9PEZI</name>
<dbReference type="Proteomes" id="UP001430584">
    <property type="component" value="Unassembled WGS sequence"/>
</dbReference>
<dbReference type="PANTHER" id="PTHR41878">
    <property type="entry name" value="LEXA REPRESSOR-RELATED"/>
    <property type="match status" value="1"/>
</dbReference>
<feature type="compositionally biased region" description="Basic and acidic residues" evidence="1">
    <location>
        <begin position="105"/>
        <end position="116"/>
    </location>
</feature>
<accession>A0ABR3C376</accession>
<feature type="compositionally biased region" description="Basic and acidic residues" evidence="1">
    <location>
        <begin position="32"/>
        <end position="92"/>
    </location>
</feature>
<evidence type="ECO:0000259" key="2">
    <source>
        <dbReference type="Pfam" id="PF07929"/>
    </source>
</evidence>